<dbReference type="EMBL" id="SPUK01000015">
    <property type="protein sequence ID" value="TQV92486.1"/>
    <property type="molecule type" value="Genomic_DNA"/>
</dbReference>
<name>A0A545USQ8_9HYPO</name>
<organism evidence="2 3">
    <name type="scientific">Cordyceps javanica</name>
    <dbReference type="NCBI Taxonomy" id="43265"/>
    <lineage>
        <taxon>Eukaryota</taxon>
        <taxon>Fungi</taxon>
        <taxon>Dikarya</taxon>
        <taxon>Ascomycota</taxon>
        <taxon>Pezizomycotina</taxon>
        <taxon>Sordariomycetes</taxon>
        <taxon>Hypocreomycetidae</taxon>
        <taxon>Hypocreales</taxon>
        <taxon>Cordycipitaceae</taxon>
        <taxon>Cordyceps</taxon>
    </lineage>
</organism>
<gene>
    <name evidence="2" type="ORF">IF1G_09004</name>
</gene>
<evidence type="ECO:0000313" key="3">
    <source>
        <dbReference type="Proteomes" id="UP000315783"/>
    </source>
</evidence>
<accession>A0A545USQ8</accession>
<comment type="caution">
    <text evidence="2">The sequence shown here is derived from an EMBL/GenBank/DDBJ whole genome shotgun (WGS) entry which is preliminary data.</text>
</comment>
<evidence type="ECO:0000313" key="2">
    <source>
        <dbReference type="EMBL" id="TQV92486.1"/>
    </source>
</evidence>
<keyword evidence="3" id="KW-1185">Reference proteome</keyword>
<dbReference type="AlphaFoldDB" id="A0A545USQ8"/>
<feature type="region of interest" description="Disordered" evidence="1">
    <location>
        <begin position="1"/>
        <end position="46"/>
    </location>
</feature>
<protein>
    <submittedName>
        <fullName evidence="2">Uncharacterized protein</fullName>
    </submittedName>
</protein>
<reference evidence="2 3" key="1">
    <citation type="journal article" date="2019" name="Appl. Microbiol. Biotechnol.">
        <title>Genome sequence of Isaria javanica and comparative genome analysis insights into family S53 peptidase evolution in fungal entomopathogens.</title>
        <authorList>
            <person name="Lin R."/>
            <person name="Zhang X."/>
            <person name="Xin B."/>
            <person name="Zou M."/>
            <person name="Gao Y."/>
            <person name="Qin F."/>
            <person name="Hu Q."/>
            <person name="Xie B."/>
            <person name="Cheng X."/>
        </authorList>
    </citation>
    <scope>NUCLEOTIDE SEQUENCE [LARGE SCALE GENOMIC DNA]</scope>
    <source>
        <strain evidence="2 3">IJ1G</strain>
    </source>
</reference>
<proteinExistence type="predicted"/>
<dbReference type="Proteomes" id="UP000315783">
    <property type="component" value="Unassembled WGS sequence"/>
</dbReference>
<evidence type="ECO:0000256" key="1">
    <source>
        <dbReference type="SAM" id="MobiDB-lite"/>
    </source>
</evidence>
<feature type="compositionally biased region" description="Basic residues" evidence="1">
    <location>
        <begin position="8"/>
        <end position="20"/>
    </location>
</feature>
<sequence length="126" mass="13962">MGQTASRLARRRQRGGRHGAAKPSRPATAGTGTLVRGEYKRNEDDGQEIINRKTMSMFFSLFFKRETTRQEVLVGPCRAKRGKKEEKKTAAGLSSLCYVLLSTPAPPFATPAPPLNATGYYRETEK</sequence>